<evidence type="ECO:0000313" key="4">
    <source>
        <dbReference type="Proteomes" id="UP000297014"/>
    </source>
</evidence>
<protein>
    <recommendedName>
        <fullName evidence="2">VanZ-like domain-containing protein</fullName>
    </recommendedName>
</protein>
<keyword evidence="1" id="KW-0812">Transmembrane</keyword>
<feature type="transmembrane region" description="Helical" evidence="1">
    <location>
        <begin position="162"/>
        <end position="183"/>
    </location>
</feature>
<keyword evidence="1" id="KW-1133">Transmembrane helix</keyword>
<reference evidence="3 4" key="1">
    <citation type="submission" date="2014-01" db="EMBL/GenBank/DDBJ databases">
        <title>Draft genome sequencing of Bacillus alcalophilus CGMCC 1.3604.</title>
        <authorList>
            <person name="Yang J."/>
            <person name="Diao L."/>
            <person name="Yang S."/>
        </authorList>
    </citation>
    <scope>NUCLEOTIDE SEQUENCE [LARGE SCALE GENOMIC DNA]</scope>
    <source>
        <strain evidence="3 4">CGMCC 1.3604</strain>
    </source>
</reference>
<organism evidence="3 4">
    <name type="scientific">Alkalihalobacillus alcalophilus ATCC 27647 = CGMCC 1.3604</name>
    <dbReference type="NCBI Taxonomy" id="1218173"/>
    <lineage>
        <taxon>Bacteria</taxon>
        <taxon>Bacillati</taxon>
        <taxon>Bacillota</taxon>
        <taxon>Bacilli</taxon>
        <taxon>Bacillales</taxon>
        <taxon>Bacillaceae</taxon>
        <taxon>Alkalihalobacillus</taxon>
    </lineage>
</organism>
<dbReference type="OrthoDB" id="4822551at2"/>
<dbReference type="AlphaFoldDB" id="A0A4S4JYU1"/>
<evidence type="ECO:0000313" key="3">
    <source>
        <dbReference type="EMBL" id="THG90443.1"/>
    </source>
</evidence>
<feature type="domain" description="VanZ-like" evidence="2">
    <location>
        <begin position="52"/>
        <end position="176"/>
    </location>
</feature>
<keyword evidence="1" id="KW-0472">Membrane</keyword>
<dbReference type="InterPro" id="IPR053150">
    <property type="entry name" value="Teicoplanin_resist-assoc"/>
</dbReference>
<dbReference type="Proteomes" id="UP000297014">
    <property type="component" value="Unassembled WGS sequence"/>
</dbReference>
<dbReference type="Pfam" id="PF04892">
    <property type="entry name" value="VanZ"/>
    <property type="match status" value="1"/>
</dbReference>
<proteinExistence type="predicted"/>
<accession>A0A4S4JYU1</accession>
<gene>
    <name evidence="3" type="ORF">AJ85_10745</name>
</gene>
<feature type="transmembrane region" description="Helical" evidence="1">
    <location>
        <begin position="98"/>
        <end position="117"/>
    </location>
</feature>
<dbReference type="PANTHER" id="PTHR36834:SF1">
    <property type="entry name" value="INTEGRAL MEMBRANE PROTEIN"/>
    <property type="match status" value="1"/>
</dbReference>
<sequence length="197" mass="23100">MYLIMDLIVVFIYFVLPTLLLFSFFYWLWFKKYRSKMNSFSFIKEASKYLLAIYFVYIAYFCWFSYGVPSESLKYNLIPFHTIWTYVKEIQIGTIRGVAIWNLLGNILLSVPFGFLVKLIFSKTTFKSVLLGSFIFSIVIEFGQFVLYFTHISNRTVDIDDVILNSLGGILGYYLGNVILPYADGIKNRLTQRQECK</sequence>
<name>A0A4S4JYU1_ALKAL</name>
<feature type="transmembrane region" description="Helical" evidence="1">
    <location>
        <begin position="6"/>
        <end position="29"/>
    </location>
</feature>
<feature type="transmembrane region" description="Helical" evidence="1">
    <location>
        <begin position="49"/>
        <end position="66"/>
    </location>
</feature>
<dbReference type="EMBL" id="JALP01000152">
    <property type="protein sequence ID" value="THG90443.1"/>
    <property type="molecule type" value="Genomic_DNA"/>
</dbReference>
<evidence type="ECO:0000256" key="1">
    <source>
        <dbReference type="SAM" id="Phobius"/>
    </source>
</evidence>
<comment type="caution">
    <text evidence="3">The sequence shown here is derived from an EMBL/GenBank/DDBJ whole genome shotgun (WGS) entry which is preliminary data.</text>
</comment>
<dbReference type="RefSeq" id="WP_003322802.1">
    <property type="nucleotide sequence ID" value="NZ_ALPT02000017.1"/>
</dbReference>
<evidence type="ECO:0000259" key="2">
    <source>
        <dbReference type="Pfam" id="PF04892"/>
    </source>
</evidence>
<dbReference type="InterPro" id="IPR006976">
    <property type="entry name" value="VanZ-like"/>
</dbReference>
<dbReference type="PANTHER" id="PTHR36834">
    <property type="entry name" value="MEMBRANE PROTEIN-RELATED"/>
    <property type="match status" value="1"/>
</dbReference>
<feature type="transmembrane region" description="Helical" evidence="1">
    <location>
        <begin position="129"/>
        <end position="150"/>
    </location>
</feature>